<organism evidence="2 3">
    <name type="scientific">Mycobacterium simiae</name>
    <name type="common">Mycobacterium habana</name>
    <dbReference type="NCBI Taxonomy" id="1784"/>
    <lineage>
        <taxon>Bacteria</taxon>
        <taxon>Bacillati</taxon>
        <taxon>Actinomycetota</taxon>
        <taxon>Actinomycetes</taxon>
        <taxon>Mycobacteriales</taxon>
        <taxon>Mycobacteriaceae</taxon>
        <taxon>Mycobacterium</taxon>
        <taxon>Mycobacterium simiae complex</taxon>
    </lineage>
</organism>
<evidence type="ECO:0000313" key="3">
    <source>
        <dbReference type="Proteomes" id="UP000324701"/>
    </source>
</evidence>
<protein>
    <submittedName>
        <fullName evidence="2">Uncharacterized protein</fullName>
    </submittedName>
</protein>
<dbReference type="OrthoDB" id="3380505at2"/>
<gene>
    <name evidence="2" type="ORF">F0Q45_21760</name>
</gene>
<dbReference type="EMBL" id="VTZN01000183">
    <property type="protein sequence ID" value="KAA1248224.1"/>
    <property type="molecule type" value="Genomic_DNA"/>
</dbReference>
<feature type="region of interest" description="Disordered" evidence="1">
    <location>
        <begin position="75"/>
        <end position="101"/>
    </location>
</feature>
<dbReference type="Proteomes" id="UP000324701">
    <property type="component" value="Unassembled WGS sequence"/>
</dbReference>
<evidence type="ECO:0000313" key="2">
    <source>
        <dbReference type="EMBL" id="KAA1248224.1"/>
    </source>
</evidence>
<dbReference type="AlphaFoldDB" id="A0A5B1BLX9"/>
<comment type="caution">
    <text evidence="2">The sequence shown here is derived from an EMBL/GenBank/DDBJ whole genome shotgun (WGS) entry which is preliminary data.</text>
</comment>
<proteinExistence type="predicted"/>
<sequence length="101" mass="12102">MSRTDKTKPMWVKLAHRDVAVVEKHDHRAGPCDLPDPFDHVAFTRLTTRCRREFLDTGTRVCCCPMCHAWDYPDRTEPQRRRRERRKSKMADRAWAQNYDN</sequence>
<keyword evidence="3" id="KW-1185">Reference proteome</keyword>
<evidence type="ECO:0000256" key="1">
    <source>
        <dbReference type="SAM" id="MobiDB-lite"/>
    </source>
</evidence>
<reference evidence="2 3" key="1">
    <citation type="submission" date="2019-09" db="EMBL/GenBank/DDBJ databases">
        <title>Report of infection by Mycobacterium simiae a patient suffering from pulmonary tuberculosis.</title>
        <authorList>
            <person name="Mohanty P.S."/>
            <person name="Bansal A.K."/>
            <person name="Singh H."/>
            <person name="Sharma S."/>
            <person name="Patil S.A."/>
            <person name="Upadhaya P."/>
            <person name="Singh P.K."/>
            <person name="Kumar D."/>
            <person name="Kumar S."/>
            <person name="Singh R.K."/>
            <person name="Chaudhary B."/>
        </authorList>
    </citation>
    <scope>NUCLEOTIDE SEQUENCE [LARGE SCALE GENOMIC DNA]</scope>
    <source>
        <strain evidence="2 3">JAL-560-SIM</strain>
    </source>
</reference>
<dbReference type="RefSeq" id="WP_149655898.1">
    <property type="nucleotide sequence ID" value="NZ_VTZN01000183.1"/>
</dbReference>
<name>A0A5B1BLX9_MYCSI</name>
<accession>A0A5B1BLX9</accession>